<evidence type="ECO:0008006" key="3">
    <source>
        <dbReference type="Google" id="ProtNLM"/>
    </source>
</evidence>
<gene>
    <name evidence="2" type="ORF">EC580_12780</name>
</gene>
<dbReference type="RefSeq" id="WP_123105660.1">
    <property type="nucleotide sequence ID" value="NZ_CP127527.1"/>
</dbReference>
<dbReference type="AlphaFoldDB" id="A0A3M8QPL2"/>
<feature type="transmembrane region" description="Helical" evidence="1">
    <location>
        <begin position="35"/>
        <end position="52"/>
    </location>
</feature>
<protein>
    <recommendedName>
        <fullName evidence="3">Toxin CptA</fullName>
    </recommendedName>
</protein>
<proteinExistence type="predicted"/>
<comment type="caution">
    <text evidence="2">The sequence shown here is derived from an EMBL/GenBank/DDBJ whole genome shotgun (WGS) entry which is preliminary data.</text>
</comment>
<accession>A0A3M8QPL2</accession>
<feature type="transmembrane region" description="Helical" evidence="1">
    <location>
        <begin position="12"/>
        <end position="29"/>
    </location>
</feature>
<evidence type="ECO:0000313" key="2">
    <source>
        <dbReference type="EMBL" id="RNF58223.1"/>
    </source>
</evidence>
<name>A0A3M8QPL2_9PROT</name>
<keyword evidence="1" id="KW-1133">Transmembrane helix</keyword>
<keyword evidence="1" id="KW-0472">Membrane</keyword>
<keyword evidence="1" id="KW-0812">Transmembrane</keyword>
<organism evidence="2">
    <name type="scientific">Acidithiobacillus sulfuriphilus</name>
    <dbReference type="NCBI Taxonomy" id="1867749"/>
    <lineage>
        <taxon>Bacteria</taxon>
        <taxon>Pseudomonadati</taxon>
        <taxon>Pseudomonadota</taxon>
        <taxon>Acidithiobacillia</taxon>
        <taxon>Acidithiobacillales</taxon>
        <taxon>Acidithiobacillaceae</taxon>
        <taxon>Acidithiobacillus</taxon>
    </lineage>
</organism>
<reference evidence="2" key="1">
    <citation type="submission" date="2018-10" db="EMBL/GenBank/DDBJ databases">
        <title>Acidithiobacillus sulfuriphilus sp. nov.: an extremely acidophilic sulfur-oxidizing chemolithotroph isolated from a neutral pH environment.</title>
        <authorList>
            <person name="Falagan C."/>
            <person name="Moya-Beltran A."/>
            <person name="Quatrini R."/>
            <person name="Johnson D.B."/>
        </authorList>
    </citation>
    <scope>NUCLEOTIDE SEQUENCE [LARGE SCALE GENOMIC DNA]</scope>
    <source>
        <strain evidence="2">CJ-2</strain>
    </source>
</reference>
<dbReference type="EMBL" id="RIZI01000191">
    <property type="protein sequence ID" value="RNF58223.1"/>
    <property type="molecule type" value="Genomic_DNA"/>
</dbReference>
<sequence>MDRLDLPVGYGRSLLYAFPYLSAAGVALTVAFQDWSWGLGLLLGLVLPAYWWQCPLPGARRAADLPVALSLAGSGELSLHLSDGRSIACVLSGAPLLRPRFGAVQLRRMDGRRYSILAFFPAGHGSWRHWRLRLRAEWDAAAGRASRAA</sequence>
<evidence type="ECO:0000256" key="1">
    <source>
        <dbReference type="SAM" id="Phobius"/>
    </source>
</evidence>